<feature type="chain" id="PRO_5015742066" evidence="1">
    <location>
        <begin position="19"/>
        <end position="55"/>
    </location>
</feature>
<accession>A0A2T3AEC1</accession>
<dbReference type="EMBL" id="KZ678402">
    <property type="protein sequence ID" value="PSR94014.1"/>
    <property type="molecule type" value="Genomic_DNA"/>
</dbReference>
<evidence type="ECO:0000313" key="3">
    <source>
        <dbReference type="Proteomes" id="UP000241462"/>
    </source>
</evidence>
<gene>
    <name evidence="2" type="ORF">BD289DRAFT_163586</name>
</gene>
<evidence type="ECO:0000256" key="1">
    <source>
        <dbReference type="SAM" id="SignalP"/>
    </source>
</evidence>
<dbReference type="AlphaFoldDB" id="A0A2T3AEC1"/>
<dbReference type="InParanoid" id="A0A2T3AEC1"/>
<organism evidence="2 3">
    <name type="scientific">Coniella lustricola</name>
    <dbReference type="NCBI Taxonomy" id="2025994"/>
    <lineage>
        <taxon>Eukaryota</taxon>
        <taxon>Fungi</taxon>
        <taxon>Dikarya</taxon>
        <taxon>Ascomycota</taxon>
        <taxon>Pezizomycotina</taxon>
        <taxon>Sordariomycetes</taxon>
        <taxon>Sordariomycetidae</taxon>
        <taxon>Diaporthales</taxon>
        <taxon>Schizoparmaceae</taxon>
        <taxon>Coniella</taxon>
    </lineage>
</organism>
<feature type="signal peptide" evidence="1">
    <location>
        <begin position="1"/>
        <end position="18"/>
    </location>
</feature>
<sequence length="55" mass="6160">MALAPCLLLLRDCNVSSCACPIPSSCFHAPNFIQPFVTCLSNVKDWLSRQRQVQH</sequence>
<reference evidence="2 3" key="1">
    <citation type="journal article" date="2018" name="Mycol. Prog.">
        <title>Coniella lustricola, a new species from submerged detritus.</title>
        <authorList>
            <person name="Raudabaugh D.B."/>
            <person name="Iturriaga T."/>
            <person name="Carver A."/>
            <person name="Mondo S."/>
            <person name="Pangilinan J."/>
            <person name="Lipzen A."/>
            <person name="He G."/>
            <person name="Amirebrahimi M."/>
            <person name="Grigoriev I.V."/>
            <person name="Miller A.N."/>
        </authorList>
    </citation>
    <scope>NUCLEOTIDE SEQUENCE [LARGE SCALE GENOMIC DNA]</scope>
    <source>
        <strain evidence="2 3">B22-T-1</strain>
    </source>
</reference>
<dbReference type="Proteomes" id="UP000241462">
    <property type="component" value="Unassembled WGS sequence"/>
</dbReference>
<protein>
    <submittedName>
        <fullName evidence="2">Uncharacterized protein</fullName>
    </submittedName>
</protein>
<name>A0A2T3AEC1_9PEZI</name>
<keyword evidence="3" id="KW-1185">Reference proteome</keyword>
<keyword evidence="1" id="KW-0732">Signal</keyword>
<evidence type="ECO:0000313" key="2">
    <source>
        <dbReference type="EMBL" id="PSR94014.1"/>
    </source>
</evidence>
<proteinExistence type="predicted"/>